<evidence type="ECO:0000313" key="2">
    <source>
        <dbReference type="EMBL" id="BAG71131.1"/>
    </source>
</evidence>
<reference evidence="2" key="1">
    <citation type="journal article" date="2008" name="Biosci. Biotechnol. Biochem.">
        <title>Gene expression of a novel defensin antimicrobial peptide in the silkworm, Bombyx mori.</title>
        <authorList>
            <person name="Kaneko Y."/>
            <person name="Tanaka H."/>
            <person name="Ishibashi J."/>
            <person name="Iwasaki T."/>
            <person name="Yamakawa M."/>
        </authorList>
    </citation>
    <scope>NUCLEOTIDE SEQUENCE</scope>
</reference>
<name>B5MF85_BOMMO</name>
<dbReference type="Proteomes" id="UP000005204">
    <property type="component" value="Unassembled WGS sequence"/>
</dbReference>
<dbReference type="GO" id="GO:0051707">
    <property type="term" value="P:response to other organism"/>
    <property type="evidence" value="ECO:0007669"/>
    <property type="project" value="UniProtKB-ARBA"/>
</dbReference>
<proteinExistence type="evidence at transcript level"/>
<feature type="signal peptide" evidence="1">
    <location>
        <begin position="1"/>
        <end position="20"/>
    </location>
</feature>
<keyword evidence="4" id="KW-1185">Reference proteome</keyword>
<dbReference type="InterPro" id="IPR036574">
    <property type="entry name" value="Scorpion_toxin-like_sf"/>
</dbReference>
<reference evidence="4" key="2">
    <citation type="journal article" date="2008" name="Insect Biochem. Mol. Biol.">
        <title>The genome of a lepidopteran model insect, the silkworm Bombyx mori.</title>
        <authorList>
            <consortium name="International Silkworm Genome Consortium"/>
        </authorList>
    </citation>
    <scope>NUCLEOTIDE SEQUENCE [LARGE SCALE GENOMIC DNA]</scope>
    <source>
        <strain evidence="4">p50T</strain>
    </source>
</reference>
<protein>
    <submittedName>
        <fullName evidence="2">Defensin like protein 2</fullName>
    </submittedName>
</protein>
<dbReference type="EMBL" id="AB428671">
    <property type="protein sequence ID" value="BAG71131.1"/>
    <property type="molecule type" value="mRNA"/>
</dbReference>
<evidence type="ECO:0000313" key="3">
    <source>
        <dbReference type="EnsemblMetazoa" id="NP_001128677.1"/>
    </source>
</evidence>
<evidence type="ECO:0000313" key="4">
    <source>
        <dbReference type="Proteomes" id="UP000005204"/>
    </source>
</evidence>
<dbReference type="KEGG" id="bmor:100190796"/>
<dbReference type="EnsemblMetazoa" id="NM_001135205.1">
    <property type="protein sequence ID" value="NP_001128677.1"/>
    <property type="gene ID" value="GeneID_100190796"/>
</dbReference>
<evidence type="ECO:0000256" key="1">
    <source>
        <dbReference type="SAM" id="SignalP"/>
    </source>
</evidence>
<sequence>MKGVYLIFTLILVYVASTWASLDAADEVRVMNVESQRLFRSRRALPCAKKSCDSWCRRLDYPGGECVTKWKCSCNWMQIDK</sequence>
<keyword evidence="1" id="KW-0732">Signal</keyword>
<gene>
    <name evidence="2" type="primary">defensin2</name>
    <name evidence="3" type="synonym">100190796</name>
</gene>
<dbReference type="SMR" id="B5MF85"/>
<organism evidence="2">
    <name type="scientific">Bombyx mori</name>
    <name type="common">Silk moth</name>
    <dbReference type="NCBI Taxonomy" id="7091"/>
    <lineage>
        <taxon>Eukaryota</taxon>
        <taxon>Metazoa</taxon>
        <taxon>Ecdysozoa</taxon>
        <taxon>Arthropoda</taxon>
        <taxon>Hexapoda</taxon>
        <taxon>Insecta</taxon>
        <taxon>Pterygota</taxon>
        <taxon>Neoptera</taxon>
        <taxon>Endopterygota</taxon>
        <taxon>Lepidoptera</taxon>
        <taxon>Glossata</taxon>
        <taxon>Ditrysia</taxon>
        <taxon>Bombycoidea</taxon>
        <taxon>Bombycidae</taxon>
        <taxon>Bombycinae</taxon>
        <taxon>Bombyx</taxon>
    </lineage>
</organism>
<dbReference type="RefSeq" id="NP_001128677.1">
    <property type="nucleotide sequence ID" value="NM_001135205.2"/>
</dbReference>
<dbReference type="CTD" id="100190796"/>
<reference evidence="3" key="3">
    <citation type="submission" date="2022-06" db="UniProtKB">
        <authorList>
            <consortium name="EnsemblMetazoa"/>
        </authorList>
    </citation>
    <scope>IDENTIFICATION</scope>
    <source>
        <strain evidence="3">p50T (Dazao)</strain>
    </source>
</reference>
<feature type="chain" id="PRO_5036279551" evidence="1">
    <location>
        <begin position="21"/>
        <end position="81"/>
    </location>
</feature>
<dbReference type="GeneID" id="100190796"/>
<dbReference type="Gene3D" id="3.30.30.10">
    <property type="entry name" value="Knottin, scorpion toxin-like"/>
    <property type="match status" value="1"/>
</dbReference>
<dbReference type="AlphaFoldDB" id="B5MF85"/>
<dbReference type="OrthoDB" id="7205626at2759"/>
<accession>B5MF85</accession>